<dbReference type="SUPFAM" id="SSF46955">
    <property type="entry name" value="Putative DNA-binding domain"/>
    <property type="match status" value="1"/>
</dbReference>
<dbReference type="GO" id="GO:0031419">
    <property type="term" value="F:cobalamin binding"/>
    <property type="evidence" value="ECO:0007669"/>
    <property type="project" value="InterPro"/>
</dbReference>
<dbReference type="InterPro" id="IPR047057">
    <property type="entry name" value="MerR_fam"/>
</dbReference>
<dbReference type="Gene3D" id="1.10.1240.10">
    <property type="entry name" value="Methionine synthase domain"/>
    <property type="match status" value="1"/>
</dbReference>
<evidence type="ECO:0000256" key="3">
    <source>
        <dbReference type="ARBA" id="ARBA00023125"/>
    </source>
</evidence>
<dbReference type="Gene3D" id="3.40.50.280">
    <property type="entry name" value="Cobalamin-binding domain"/>
    <property type="match status" value="1"/>
</dbReference>
<evidence type="ECO:0000256" key="2">
    <source>
        <dbReference type="ARBA" id="ARBA00023015"/>
    </source>
</evidence>
<keyword evidence="2" id="KW-0805">Transcription regulation</keyword>
<dbReference type="Pfam" id="PF13411">
    <property type="entry name" value="MerR_1"/>
    <property type="match status" value="1"/>
</dbReference>
<evidence type="ECO:0000313" key="6">
    <source>
        <dbReference type="EMBL" id="TYP72890.1"/>
    </source>
</evidence>
<evidence type="ECO:0000256" key="4">
    <source>
        <dbReference type="ARBA" id="ARBA00023163"/>
    </source>
</evidence>
<dbReference type="Gene3D" id="1.10.1660.10">
    <property type="match status" value="1"/>
</dbReference>
<dbReference type="AlphaFoldDB" id="A0A5S5C3J0"/>
<dbReference type="PROSITE" id="PS50937">
    <property type="entry name" value="HTH_MERR_2"/>
    <property type="match status" value="1"/>
</dbReference>
<keyword evidence="1" id="KW-0678">Repressor</keyword>
<accession>A0A5S5C3J0</accession>
<keyword evidence="7" id="KW-1185">Reference proteome</keyword>
<dbReference type="InterPro" id="IPR003759">
    <property type="entry name" value="Cbl-bd_cap"/>
</dbReference>
<keyword evidence="3" id="KW-0238">DNA-binding</keyword>
<dbReference type="Pfam" id="PF02607">
    <property type="entry name" value="B12-binding_2"/>
    <property type="match status" value="1"/>
</dbReference>
<gene>
    <name evidence="6" type="ORF">BD809_106143</name>
</gene>
<dbReference type="GO" id="GO:0046872">
    <property type="term" value="F:metal ion binding"/>
    <property type="evidence" value="ECO:0007669"/>
    <property type="project" value="InterPro"/>
</dbReference>
<dbReference type="GO" id="GO:0003700">
    <property type="term" value="F:DNA-binding transcription factor activity"/>
    <property type="evidence" value="ECO:0007669"/>
    <property type="project" value="InterPro"/>
</dbReference>
<keyword evidence="4" id="KW-0804">Transcription</keyword>
<evidence type="ECO:0000256" key="1">
    <source>
        <dbReference type="ARBA" id="ARBA00022491"/>
    </source>
</evidence>
<reference evidence="6 7" key="1">
    <citation type="submission" date="2019-07" db="EMBL/GenBank/DDBJ databases">
        <title>Genomic Encyclopedia of Archaeal and Bacterial Type Strains, Phase II (KMG-II): from individual species to whole genera.</title>
        <authorList>
            <person name="Goeker M."/>
        </authorList>
    </citation>
    <scope>NUCLEOTIDE SEQUENCE [LARGE SCALE GENOMIC DNA]</scope>
    <source>
        <strain evidence="6 7">DSM 17527</strain>
    </source>
</reference>
<proteinExistence type="predicted"/>
<dbReference type="InterPro" id="IPR036594">
    <property type="entry name" value="Meth_synthase_dom"/>
</dbReference>
<dbReference type="InterPro" id="IPR036724">
    <property type="entry name" value="Cobalamin-bd_sf"/>
</dbReference>
<dbReference type="Proteomes" id="UP000324376">
    <property type="component" value="Unassembled WGS sequence"/>
</dbReference>
<dbReference type="PANTHER" id="PTHR30204:SF69">
    <property type="entry name" value="MERR-FAMILY TRANSCRIPTIONAL REGULATOR"/>
    <property type="match status" value="1"/>
</dbReference>
<dbReference type="PANTHER" id="PTHR30204">
    <property type="entry name" value="REDOX-CYCLING DRUG-SENSING TRANSCRIPTIONAL ACTIVATOR SOXR"/>
    <property type="match status" value="1"/>
</dbReference>
<comment type="caution">
    <text evidence="6">The sequence shown here is derived from an EMBL/GenBank/DDBJ whole genome shotgun (WGS) entry which is preliminary data.</text>
</comment>
<organism evidence="6 7">
    <name type="scientific">Aquimarina intermedia</name>
    <dbReference type="NCBI Taxonomy" id="350814"/>
    <lineage>
        <taxon>Bacteria</taxon>
        <taxon>Pseudomonadati</taxon>
        <taxon>Bacteroidota</taxon>
        <taxon>Flavobacteriia</taxon>
        <taxon>Flavobacteriales</taxon>
        <taxon>Flavobacteriaceae</taxon>
        <taxon>Aquimarina</taxon>
    </lineage>
</organism>
<protein>
    <submittedName>
        <fullName evidence="6">B12 binding protein</fullName>
    </submittedName>
</protein>
<evidence type="ECO:0000313" key="7">
    <source>
        <dbReference type="Proteomes" id="UP000324376"/>
    </source>
</evidence>
<dbReference type="CDD" id="cd01104">
    <property type="entry name" value="HTH_MlrA-CarA"/>
    <property type="match status" value="1"/>
</dbReference>
<evidence type="ECO:0000259" key="5">
    <source>
        <dbReference type="PROSITE" id="PS50937"/>
    </source>
</evidence>
<sequence length="306" mass="36033">MFNDYSKKVNNIKQNFSIKDLENLCGVKAHTIRIWEKRYNLLTPERTETNIRTYSLTNLQKLLNVSYLVNSGYKISRISKLQKNEIDEYARRIVTENSTKSQAINAFKIAMLNFDVALFHTTFNELKEKRTFKSIFNEVFIPFLTEIGFLWQTGTITPSHEHFITHLIKQKLTLSIEQLQHSVATTKKRTFVLFLPQNEIHDLGILYVNYELLSHGYKTIYLGASIPLEDLKHLITIHPDVTFLSYFTVQPEKNAVQSYIEQFDTMINSEKQREFWMLGKQIQHITNRESKTHRYFESIEALVKQL</sequence>
<dbReference type="GO" id="GO:0003677">
    <property type="term" value="F:DNA binding"/>
    <property type="evidence" value="ECO:0007669"/>
    <property type="project" value="UniProtKB-KW"/>
</dbReference>
<dbReference type="EMBL" id="VNHU01000006">
    <property type="protein sequence ID" value="TYP72890.1"/>
    <property type="molecule type" value="Genomic_DNA"/>
</dbReference>
<dbReference type="SMART" id="SM00422">
    <property type="entry name" value="HTH_MERR"/>
    <property type="match status" value="1"/>
</dbReference>
<dbReference type="InterPro" id="IPR000551">
    <property type="entry name" value="MerR-type_HTH_dom"/>
</dbReference>
<feature type="domain" description="HTH merR-type" evidence="5">
    <location>
        <begin position="15"/>
        <end position="84"/>
    </location>
</feature>
<name>A0A5S5C3J0_9FLAO</name>
<dbReference type="InterPro" id="IPR009061">
    <property type="entry name" value="DNA-bd_dom_put_sf"/>
</dbReference>
<dbReference type="SUPFAM" id="SSF52242">
    <property type="entry name" value="Cobalamin (vitamin B12)-binding domain"/>
    <property type="match status" value="1"/>
</dbReference>